<dbReference type="GO" id="GO:0047429">
    <property type="term" value="F:nucleoside triphosphate diphosphatase activity"/>
    <property type="evidence" value="ECO:0007669"/>
    <property type="project" value="InterPro"/>
</dbReference>
<evidence type="ECO:0000313" key="11">
    <source>
        <dbReference type="EMBL" id="SDY06011.1"/>
    </source>
</evidence>
<feature type="site" description="Important for substrate specificity" evidence="10">
    <location>
        <position position="96"/>
    </location>
</feature>
<evidence type="ECO:0000256" key="3">
    <source>
        <dbReference type="ARBA" id="ARBA00022490"/>
    </source>
</evidence>
<keyword evidence="5 10" id="KW-0546">Nucleotide metabolism</keyword>
<comment type="function">
    <text evidence="7 10">Nucleoside triphosphate pyrophosphatase that hydrolyzes 7-methyl-GTP (m(7)GTP). May have a dual role in cell division arrest and in preventing the incorporation of modified nucleotides into cellular nucleic acids.</text>
</comment>
<gene>
    <name evidence="11" type="ORF">SAMN05421881_101646</name>
</gene>
<dbReference type="PANTHER" id="PTHR43213:SF5">
    <property type="entry name" value="BIFUNCTIONAL DTTP_UTP PYROPHOSPHATASE_METHYLTRANSFERASE PROTEIN-RELATED"/>
    <property type="match status" value="1"/>
</dbReference>
<dbReference type="GO" id="GO:0005737">
    <property type="term" value="C:cytoplasm"/>
    <property type="evidence" value="ECO:0007669"/>
    <property type="project" value="UniProtKB-SubCell"/>
</dbReference>
<evidence type="ECO:0000256" key="2">
    <source>
        <dbReference type="ARBA" id="ARBA00004496"/>
    </source>
</evidence>
<evidence type="ECO:0000256" key="1">
    <source>
        <dbReference type="ARBA" id="ARBA00001968"/>
    </source>
</evidence>
<organism evidence="11 12">
    <name type="scientific">Nitrosomonas halophila</name>
    <dbReference type="NCBI Taxonomy" id="44576"/>
    <lineage>
        <taxon>Bacteria</taxon>
        <taxon>Pseudomonadati</taxon>
        <taxon>Pseudomonadota</taxon>
        <taxon>Betaproteobacteria</taxon>
        <taxon>Nitrosomonadales</taxon>
        <taxon>Nitrosomonadaceae</taxon>
        <taxon>Nitrosomonas</taxon>
    </lineage>
</organism>
<comment type="subcellular location">
    <subcellularLocation>
        <location evidence="2 10">Cytoplasm</location>
    </subcellularLocation>
</comment>
<feature type="site" description="Important for substrate specificity" evidence="10">
    <location>
        <position position="38"/>
    </location>
</feature>
<protein>
    <recommendedName>
        <fullName evidence="9 10">7-methyl-GTP pyrophosphatase</fullName>
        <shortName evidence="10">m(7)GTP pyrophosphatase</shortName>
        <ecNumber evidence="10">3.6.1.-</ecNumber>
    </recommendedName>
</protein>
<dbReference type="Pfam" id="PF02545">
    <property type="entry name" value="Maf"/>
    <property type="match status" value="1"/>
</dbReference>
<evidence type="ECO:0000313" key="12">
    <source>
        <dbReference type="Proteomes" id="UP000198640"/>
    </source>
</evidence>
<evidence type="ECO:0000256" key="4">
    <source>
        <dbReference type="ARBA" id="ARBA00022801"/>
    </source>
</evidence>
<evidence type="ECO:0000256" key="5">
    <source>
        <dbReference type="ARBA" id="ARBA00023080"/>
    </source>
</evidence>
<keyword evidence="3 10" id="KW-0963">Cytoplasm</keyword>
<dbReference type="SUPFAM" id="SSF52972">
    <property type="entry name" value="ITPase-like"/>
    <property type="match status" value="1"/>
</dbReference>
<dbReference type="PANTHER" id="PTHR43213">
    <property type="entry name" value="BIFUNCTIONAL DTTP/UTP PYROPHOSPHATASE/METHYLTRANSFERASE PROTEIN-RELATED"/>
    <property type="match status" value="1"/>
</dbReference>
<dbReference type="AlphaFoldDB" id="A0A1H3GRV6"/>
<keyword evidence="4 10" id="KW-0378">Hydrolase</keyword>
<comment type="cofactor">
    <cofactor evidence="1 10">
        <name>a divalent metal cation</name>
        <dbReference type="ChEBI" id="CHEBI:60240"/>
    </cofactor>
</comment>
<dbReference type="NCBIfam" id="TIGR00172">
    <property type="entry name" value="maf"/>
    <property type="match status" value="1"/>
</dbReference>
<keyword evidence="12" id="KW-1185">Reference proteome</keyword>
<dbReference type="FunFam" id="3.90.950.10:FF:000005">
    <property type="entry name" value="7-methyl-GTP pyrophosphatase"/>
    <property type="match status" value="1"/>
</dbReference>
<dbReference type="HAMAP" id="MF_00528">
    <property type="entry name" value="Maf"/>
    <property type="match status" value="1"/>
</dbReference>
<dbReference type="Proteomes" id="UP000198640">
    <property type="component" value="Unassembled WGS sequence"/>
</dbReference>
<comment type="catalytic activity">
    <reaction evidence="6 10">
        <text>N(7)-methyl-GTP + H2O = N(7)-methyl-GMP + diphosphate + H(+)</text>
        <dbReference type="Rhea" id="RHEA:58744"/>
        <dbReference type="ChEBI" id="CHEBI:15377"/>
        <dbReference type="ChEBI" id="CHEBI:15378"/>
        <dbReference type="ChEBI" id="CHEBI:33019"/>
        <dbReference type="ChEBI" id="CHEBI:58285"/>
        <dbReference type="ChEBI" id="CHEBI:87133"/>
    </reaction>
</comment>
<dbReference type="GO" id="GO:0009117">
    <property type="term" value="P:nucleotide metabolic process"/>
    <property type="evidence" value="ECO:0007669"/>
    <property type="project" value="UniProtKB-KW"/>
</dbReference>
<proteinExistence type="inferred from homology"/>
<feature type="active site" description="Proton acceptor" evidence="10">
    <location>
        <position position="95"/>
    </location>
</feature>
<sequence>MLYFLSSSVKNCQSTYYYNILKTHTIHPPLILGSSSVYRRELLERLQIPFQTANPAIDESALPDETPAATALRLAKNKARAVAELFPDALIITADQVAVLGGIQLGKPLNHANATRQLQLMRGKEVIFHTALCLLNTRSDHLQSRIVPCSVKFREMTDQQIARYLAKEQPYHCAGSAKTEGLGIVLIERIMGDDPNALIGLPLIALVEMLMAEGVEIV</sequence>
<evidence type="ECO:0000256" key="7">
    <source>
        <dbReference type="ARBA" id="ARBA00053369"/>
    </source>
</evidence>
<dbReference type="PIRSF" id="PIRSF006305">
    <property type="entry name" value="Maf"/>
    <property type="match status" value="1"/>
</dbReference>
<dbReference type="Gene3D" id="3.90.950.10">
    <property type="match status" value="1"/>
</dbReference>
<dbReference type="CDD" id="cd00555">
    <property type="entry name" value="Maf"/>
    <property type="match status" value="1"/>
</dbReference>
<dbReference type="STRING" id="44576.SAMN05421881_101646"/>
<evidence type="ECO:0000256" key="6">
    <source>
        <dbReference type="ARBA" id="ARBA00050213"/>
    </source>
</evidence>
<evidence type="ECO:0000256" key="8">
    <source>
        <dbReference type="ARBA" id="ARBA00060749"/>
    </source>
</evidence>
<evidence type="ECO:0000256" key="10">
    <source>
        <dbReference type="HAMAP-Rule" id="MF_00528"/>
    </source>
</evidence>
<accession>A0A1H3GRV6</accession>
<name>A0A1H3GRV6_9PROT</name>
<evidence type="ECO:0000256" key="9">
    <source>
        <dbReference type="ARBA" id="ARBA00068163"/>
    </source>
</evidence>
<dbReference type="EC" id="3.6.1.-" evidence="10"/>
<dbReference type="EMBL" id="FNOY01000016">
    <property type="protein sequence ID" value="SDY06011.1"/>
    <property type="molecule type" value="Genomic_DNA"/>
</dbReference>
<feature type="site" description="Important for substrate specificity" evidence="10">
    <location>
        <position position="180"/>
    </location>
</feature>
<dbReference type="InterPro" id="IPR029001">
    <property type="entry name" value="ITPase-like_fam"/>
</dbReference>
<reference evidence="11 12" key="1">
    <citation type="submission" date="2016-10" db="EMBL/GenBank/DDBJ databases">
        <authorList>
            <person name="de Groot N.N."/>
        </authorList>
    </citation>
    <scope>NUCLEOTIDE SEQUENCE [LARGE SCALE GENOMIC DNA]</scope>
    <source>
        <strain evidence="11 12">Nm1</strain>
    </source>
</reference>
<comment type="caution">
    <text evidence="10">Lacks conserved residue(s) required for the propagation of feature annotation.</text>
</comment>
<dbReference type="InterPro" id="IPR003697">
    <property type="entry name" value="Maf-like"/>
</dbReference>
<comment type="similarity">
    <text evidence="8 10">Belongs to the Maf family. YceF subfamily.</text>
</comment>